<gene>
    <name evidence="1" type="ORF">DXH78_16675</name>
</gene>
<organism evidence="1 2">
    <name type="scientific">Undibacter mobilis</name>
    <dbReference type="NCBI Taxonomy" id="2292256"/>
    <lineage>
        <taxon>Bacteria</taxon>
        <taxon>Pseudomonadati</taxon>
        <taxon>Pseudomonadota</taxon>
        <taxon>Alphaproteobacteria</taxon>
        <taxon>Hyphomicrobiales</taxon>
        <taxon>Nitrobacteraceae</taxon>
        <taxon>Undibacter</taxon>
    </lineage>
</organism>
<dbReference type="EMBL" id="QRGO01000002">
    <property type="protein sequence ID" value="RDV02225.1"/>
    <property type="molecule type" value="Genomic_DNA"/>
</dbReference>
<dbReference type="Pfam" id="PF13318">
    <property type="entry name" value="AtzG-like"/>
    <property type="match status" value="1"/>
</dbReference>
<protein>
    <submittedName>
        <fullName evidence="1">DUF4089 domain-containing protein</fullName>
    </submittedName>
</protein>
<comment type="caution">
    <text evidence="1">The sequence shown here is derived from an EMBL/GenBank/DDBJ whole genome shotgun (WGS) entry which is preliminary data.</text>
</comment>
<evidence type="ECO:0000313" key="1">
    <source>
        <dbReference type="EMBL" id="RDV02225.1"/>
    </source>
</evidence>
<evidence type="ECO:0000313" key="2">
    <source>
        <dbReference type="Proteomes" id="UP000263993"/>
    </source>
</evidence>
<dbReference type="OrthoDB" id="7933911at2"/>
<name>A0A371B3Q7_9BRAD</name>
<dbReference type="RefSeq" id="WP_115518347.1">
    <property type="nucleotide sequence ID" value="NZ_QRGO01000002.1"/>
</dbReference>
<keyword evidence="2" id="KW-1185">Reference proteome</keyword>
<dbReference type="Proteomes" id="UP000263993">
    <property type="component" value="Unassembled WGS sequence"/>
</dbReference>
<dbReference type="AlphaFoldDB" id="A0A371B3Q7"/>
<sequence length="59" mass="6273">MADKLDDFIDAAAGALDLPLEPAWKPAVKANLEVSLRHAAAFADFPLPDEAEPAPIFKA</sequence>
<reference evidence="2" key="1">
    <citation type="submission" date="2018-08" db="EMBL/GenBank/DDBJ databases">
        <authorList>
            <person name="Kim S.-J."/>
            <person name="Jung G.-Y."/>
        </authorList>
    </citation>
    <scope>NUCLEOTIDE SEQUENCE [LARGE SCALE GENOMIC DNA]</scope>
    <source>
        <strain evidence="2">GY_H</strain>
    </source>
</reference>
<dbReference type="InterPro" id="IPR025148">
    <property type="entry name" value="AtzG-like"/>
</dbReference>
<proteinExistence type="predicted"/>
<accession>A0A371B3Q7</accession>